<dbReference type="Proteomes" id="UP001140560">
    <property type="component" value="Unassembled WGS sequence"/>
</dbReference>
<evidence type="ECO:0000313" key="2">
    <source>
        <dbReference type="EMBL" id="KAJ4373944.1"/>
    </source>
</evidence>
<feature type="region of interest" description="Disordered" evidence="1">
    <location>
        <begin position="93"/>
        <end position="185"/>
    </location>
</feature>
<dbReference type="AlphaFoldDB" id="A0A9W8YCM2"/>
<feature type="compositionally biased region" description="Basic and acidic residues" evidence="1">
    <location>
        <begin position="251"/>
        <end position="266"/>
    </location>
</feature>
<gene>
    <name evidence="2" type="ORF">N0V83_002683</name>
</gene>
<evidence type="ECO:0000313" key="3">
    <source>
        <dbReference type="Proteomes" id="UP001140560"/>
    </source>
</evidence>
<reference evidence="2" key="1">
    <citation type="submission" date="2022-10" db="EMBL/GenBank/DDBJ databases">
        <title>Tapping the CABI collections for fungal endophytes: first genome assemblies for Collariella, Neodidymelliopsis, Ascochyta clinopodiicola, Didymella pomorum, Didymosphaeria variabile, Neocosmospora piperis and Neocucurbitaria cava.</title>
        <authorList>
            <person name="Hill R."/>
        </authorList>
    </citation>
    <scope>NUCLEOTIDE SEQUENCE</scope>
    <source>
        <strain evidence="2">IMI 356814</strain>
    </source>
</reference>
<comment type="caution">
    <text evidence="2">The sequence shown here is derived from an EMBL/GenBank/DDBJ whole genome shotgun (WGS) entry which is preliminary data.</text>
</comment>
<dbReference type="OrthoDB" id="3800892at2759"/>
<evidence type="ECO:0000256" key="1">
    <source>
        <dbReference type="SAM" id="MobiDB-lite"/>
    </source>
</evidence>
<feature type="region of interest" description="Disordered" evidence="1">
    <location>
        <begin position="199"/>
        <end position="226"/>
    </location>
</feature>
<feature type="compositionally biased region" description="Basic and acidic residues" evidence="1">
    <location>
        <begin position="287"/>
        <end position="297"/>
    </location>
</feature>
<organism evidence="2 3">
    <name type="scientific">Neocucurbitaria cava</name>
    <dbReference type="NCBI Taxonomy" id="798079"/>
    <lineage>
        <taxon>Eukaryota</taxon>
        <taxon>Fungi</taxon>
        <taxon>Dikarya</taxon>
        <taxon>Ascomycota</taxon>
        <taxon>Pezizomycotina</taxon>
        <taxon>Dothideomycetes</taxon>
        <taxon>Pleosporomycetidae</taxon>
        <taxon>Pleosporales</taxon>
        <taxon>Pleosporineae</taxon>
        <taxon>Cucurbitariaceae</taxon>
        <taxon>Neocucurbitaria</taxon>
    </lineage>
</organism>
<protein>
    <submittedName>
        <fullName evidence="2">Uncharacterized protein</fullName>
    </submittedName>
</protein>
<feature type="compositionally biased region" description="Basic and acidic residues" evidence="1">
    <location>
        <begin position="138"/>
        <end position="151"/>
    </location>
</feature>
<accession>A0A9W8YCM2</accession>
<proteinExistence type="predicted"/>
<feature type="region of interest" description="Disordered" evidence="1">
    <location>
        <begin position="241"/>
        <end position="414"/>
    </location>
</feature>
<feature type="compositionally biased region" description="Acidic residues" evidence="1">
    <location>
        <begin position="98"/>
        <end position="119"/>
    </location>
</feature>
<keyword evidence="3" id="KW-1185">Reference proteome</keyword>
<dbReference type="EMBL" id="JAPEUY010000004">
    <property type="protein sequence ID" value="KAJ4373944.1"/>
    <property type="molecule type" value="Genomic_DNA"/>
</dbReference>
<name>A0A9W8YCM2_9PLEO</name>
<sequence>MAAPMPIKCKSCERILATISPDGLVPAEGPDALGCDTCQQFSALFNAMRAADEEYAPLDKKGDRHRGKQDAVEKVKKTHMDFDNWLISVEAPVQQDAEQQDDSNADGQGEDEVLKDEVEEQQRSKRARSYSPTTHPIGGDDPHNGAQENEHPQQQQQTLLIPHRPSPKRSRSTASLPERKRLKFSDSVKFRDDYRSYLSLSRSNEDYVPGRYAPPDGGYLDTSGSGQTFLKFTGLKKVRGTWVEVKEQDDESKSKGTKKATEKGELGDSDGAVTKDLMNDLGDGGTSDDKTELDSRSVRLARRTRRYSSMETAQQHDDAVSTVSATARRRRDMSPDRASNEVSKAIGDGAAMLSTPEVEGHDDQPVEAAGIVAHDLGTSKQILDIGAGQDNELSPTEGVTCNEEANGKQMSGQD</sequence>